<sequence length="33" mass="3623">MIGGGHWWSGRVCCSEGGVEERGARARRSRSCE</sequence>
<evidence type="ECO:0000313" key="1">
    <source>
        <dbReference type="EMBL" id="JAD68470.1"/>
    </source>
</evidence>
<protein>
    <submittedName>
        <fullName evidence="1">Uncharacterized protein</fullName>
    </submittedName>
</protein>
<accession>A0A0A9C4Y4</accession>
<name>A0A0A9C4Y4_ARUDO</name>
<proteinExistence type="predicted"/>
<dbReference type="AlphaFoldDB" id="A0A0A9C4Y4"/>
<organism evidence="1">
    <name type="scientific">Arundo donax</name>
    <name type="common">Giant reed</name>
    <name type="synonym">Donax arundinaceus</name>
    <dbReference type="NCBI Taxonomy" id="35708"/>
    <lineage>
        <taxon>Eukaryota</taxon>
        <taxon>Viridiplantae</taxon>
        <taxon>Streptophyta</taxon>
        <taxon>Embryophyta</taxon>
        <taxon>Tracheophyta</taxon>
        <taxon>Spermatophyta</taxon>
        <taxon>Magnoliopsida</taxon>
        <taxon>Liliopsida</taxon>
        <taxon>Poales</taxon>
        <taxon>Poaceae</taxon>
        <taxon>PACMAD clade</taxon>
        <taxon>Arundinoideae</taxon>
        <taxon>Arundineae</taxon>
        <taxon>Arundo</taxon>
    </lineage>
</organism>
<reference evidence="1" key="1">
    <citation type="submission" date="2014-09" db="EMBL/GenBank/DDBJ databases">
        <authorList>
            <person name="Magalhaes I.L.F."/>
            <person name="Oliveira U."/>
            <person name="Santos F.R."/>
            <person name="Vidigal T.H.D.A."/>
            <person name="Brescovit A.D."/>
            <person name="Santos A.J."/>
        </authorList>
    </citation>
    <scope>NUCLEOTIDE SEQUENCE</scope>
    <source>
        <tissue evidence="1">Shoot tissue taken approximately 20 cm above the soil surface</tissue>
    </source>
</reference>
<dbReference type="EMBL" id="GBRH01229425">
    <property type="protein sequence ID" value="JAD68470.1"/>
    <property type="molecule type" value="Transcribed_RNA"/>
</dbReference>
<reference evidence="1" key="2">
    <citation type="journal article" date="2015" name="Data Brief">
        <title>Shoot transcriptome of the giant reed, Arundo donax.</title>
        <authorList>
            <person name="Barrero R.A."/>
            <person name="Guerrero F.D."/>
            <person name="Moolhuijzen P."/>
            <person name="Goolsby J.A."/>
            <person name="Tidwell J."/>
            <person name="Bellgard S.E."/>
            <person name="Bellgard M.I."/>
        </authorList>
    </citation>
    <scope>NUCLEOTIDE SEQUENCE</scope>
    <source>
        <tissue evidence="1">Shoot tissue taken approximately 20 cm above the soil surface</tissue>
    </source>
</reference>